<dbReference type="GeneID" id="102805121"/>
<feature type="region of interest" description="Disordered" evidence="1">
    <location>
        <begin position="1133"/>
        <end position="1155"/>
    </location>
</feature>
<dbReference type="InterPro" id="IPR032436">
    <property type="entry name" value="URB1_C"/>
</dbReference>
<organism evidence="3 4">
    <name type="scientific">Saccoglossus kowalevskii</name>
    <name type="common">Acorn worm</name>
    <dbReference type="NCBI Taxonomy" id="10224"/>
    <lineage>
        <taxon>Eukaryota</taxon>
        <taxon>Metazoa</taxon>
        <taxon>Hemichordata</taxon>
        <taxon>Enteropneusta</taxon>
        <taxon>Harrimaniidae</taxon>
        <taxon>Saccoglossus</taxon>
    </lineage>
</organism>
<protein>
    <submittedName>
        <fullName evidence="4">Uncharacterized protein LOC102805121</fullName>
    </submittedName>
</protein>
<dbReference type="Pfam" id="PF16201">
    <property type="entry name" value="NopRA1"/>
    <property type="match status" value="1"/>
</dbReference>
<feature type="domain" description="URB1 C-terminal" evidence="2">
    <location>
        <begin position="578"/>
        <end position="768"/>
    </location>
</feature>
<accession>A0ABM0M7I0</accession>
<dbReference type="PANTHER" id="PTHR13500:SF0">
    <property type="entry name" value="NUCLEOLAR PRE-RIBOSOMAL-ASSOCIATED PROTEIN 1"/>
    <property type="match status" value="1"/>
</dbReference>
<dbReference type="RefSeq" id="XP_006815971.1">
    <property type="nucleotide sequence ID" value="XM_006815908.1"/>
</dbReference>
<gene>
    <name evidence="4" type="primary">LOC102805121</name>
</gene>
<keyword evidence="3" id="KW-1185">Reference proteome</keyword>
<proteinExistence type="predicted"/>
<dbReference type="Proteomes" id="UP000694865">
    <property type="component" value="Unplaced"/>
</dbReference>
<name>A0ABM0M7I0_SACKO</name>
<dbReference type="PANTHER" id="PTHR13500">
    <property type="entry name" value="NUCLEOLAR PRERIBOSOMAL-ASSOCIATED PROTEIN 1"/>
    <property type="match status" value="1"/>
</dbReference>
<sequence length="1155" mass="132296">MVQVKNVVVAYVSILQHLIQHSVTMETLQFDKEPAKERNQSEEENDANLNFMEIILTHPIIFEWFLLSSDSKTTLKIVLIDDEKKTTVCGKALLQIMESQVPSKETFQQLVQMMQLAGCHDIDVILLRLLKDNLTYVVYTTMETLQYCLDNPSKIRIEISKVLVTHSIAHQLQFEEWCQRKRNLKLLSNNKSVYLPVISVYLKKFKLVANGVQSKNALESLRCALLPWLLEGRDNEVEESLQFSVWCELITGYQDIGNKYEQLICKVTEHSQTWNRYQAEGCLRMMQILHTDENDEYKMSYIKSSLQCLNLLHKDALQIQLEHFLNRSVISVAMTLSSLPSTTGFAPVWNRYVKTGLKNRYENSDFLRCLSRLLPKVYGSITIEGAVHLSTIYQMVISHSRFLATMMSKEDTNDKQTNKELLVVLLLTMAKLKPVDCCNTSHFTVLLAAYGCTLSKIDQLILQLMNIYEANNAVMWQYRPYMWGASAMEQHRKQHQFGSSLRNVLGMKDILQLLDKDKMQQTVLKFPLKRRLQLSLQDSITTDNPSIYDPCFLLPLFSHLMTPASVVGVRLFVEFHGLGLVISALSSVDSNMRAAAYLVLTDFCQHLEGAIFKEKKQFLYLMECLKNSVTEPNMRISNIITTFIGKVLQILFVPEDTMYPMVQRFLLMKPELNLQTVPQFQRLFASSDFEFKRQHEWILKICQDGLRDQLDFYICNKKCFVFKQIMSLFSSATCDKVTKIQILDIIKSAVTIRGGAVELGRYHGLLPWLHSIIITSDNDVLESVVNTVNTMWMTLSAPKLQYTKSDVDNKPQSLVSMRTIIGVFIICDAVLNKLELKIPASFLKLILQLIESVTTYQHTTYGKTPSSDRILSVMCKYGQTFHDVVVLANLSFKRSNDTVVAAATPQRRNTDVEVDDDIKFECLRLLLSILRNTQVQDMDCETLLFVLVWSLRKVLDSTDVSIECIHNHVLWVCNSVIDNKSIGYSVVTSRGWLDSVTGIGESVITDKIDGSHLLNLLLSIYPVVHQMFVDSELTLLQDGGTTELSDVKQTQTHNVEFYINTLEQLNKIFQSFTKISILCCTNDSERAHKISVFDSAVNAASELELNTEMQAVCWQEFLFGKNEPDHFRKTKQKLEMTTVKTKKKSKKRKSTSSYE</sequence>
<evidence type="ECO:0000259" key="2">
    <source>
        <dbReference type="Pfam" id="PF16201"/>
    </source>
</evidence>
<evidence type="ECO:0000256" key="1">
    <source>
        <dbReference type="SAM" id="MobiDB-lite"/>
    </source>
</evidence>
<feature type="compositionally biased region" description="Basic residues" evidence="1">
    <location>
        <begin position="1140"/>
        <end position="1155"/>
    </location>
</feature>
<evidence type="ECO:0000313" key="4">
    <source>
        <dbReference type="RefSeq" id="XP_006815971.1"/>
    </source>
</evidence>
<feature type="non-terminal residue" evidence="4">
    <location>
        <position position="1"/>
    </location>
</feature>
<dbReference type="InterPro" id="IPR016024">
    <property type="entry name" value="ARM-type_fold"/>
</dbReference>
<dbReference type="InterPro" id="IPR039844">
    <property type="entry name" value="URB1"/>
</dbReference>
<dbReference type="SUPFAM" id="SSF48371">
    <property type="entry name" value="ARM repeat"/>
    <property type="match status" value="1"/>
</dbReference>
<evidence type="ECO:0000313" key="3">
    <source>
        <dbReference type="Proteomes" id="UP000694865"/>
    </source>
</evidence>
<reference evidence="4" key="1">
    <citation type="submission" date="2025-08" db="UniProtKB">
        <authorList>
            <consortium name="RefSeq"/>
        </authorList>
    </citation>
    <scope>IDENTIFICATION</scope>
    <source>
        <tissue evidence="4">Testes</tissue>
    </source>
</reference>